<evidence type="ECO:0008006" key="3">
    <source>
        <dbReference type="Google" id="ProtNLM"/>
    </source>
</evidence>
<dbReference type="EMBL" id="JACAZH010000002">
    <property type="protein sequence ID" value="KAF7374117.1"/>
    <property type="molecule type" value="Genomic_DNA"/>
</dbReference>
<name>A0A8H6ZAR1_9AGAR</name>
<protein>
    <recommendedName>
        <fullName evidence="3">Protein kinase domain-containing protein</fullName>
    </recommendedName>
</protein>
<evidence type="ECO:0000313" key="2">
    <source>
        <dbReference type="Proteomes" id="UP000623467"/>
    </source>
</evidence>
<dbReference type="OrthoDB" id="3038000at2759"/>
<evidence type="ECO:0000313" key="1">
    <source>
        <dbReference type="EMBL" id="KAF7374117.1"/>
    </source>
</evidence>
<dbReference type="AlphaFoldDB" id="A0A8H6ZAR1"/>
<organism evidence="1 2">
    <name type="scientific">Mycena sanguinolenta</name>
    <dbReference type="NCBI Taxonomy" id="230812"/>
    <lineage>
        <taxon>Eukaryota</taxon>
        <taxon>Fungi</taxon>
        <taxon>Dikarya</taxon>
        <taxon>Basidiomycota</taxon>
        <taxon>Agaricomycotina</taxon>
        <taxon>Agaricomycetes</taxon>
        <taxon>Agaricomycetidae</taxon>
        <taxon>Agaricales</taxon>
        <taxon>Marasmiineae</taxon>
        <taxon>Mycenaceae</taxon>
        <taxon>Mycena</taxon>
    </lineage>
</organism>
<proteinExistence type="predicted"/>
<gene>
    <name evidence="1" type="ORF">MSAN_00292900</name>
</gene>
<keyword evidence="2" id="KW-1185">Reference proteome</keyword>
<comment type="caution">
    <text evidence="1">The sequence shown here is derived from an EMBL/GenBank/DDBJ whole genome shotgun (WGS) entry which is preliminary data.</text>
</comment>
<dbReference type="Proteomes" id="UP000623467">
    <property type="component" value="Unassembled WGS sequence"/>
</dbReference>
<sequence length="264" mass="29800">MLRLSLLLIPAGDDMREGCTWASSPFFPAPVMDGQACSPDESQTTRSPASAAHGAYAGAVFSGSHHFTVSGGTFTSVTKNYNTDPTEQSEPSDFRMVPLVDIDLQREIILHTSIVDRQRGRSRVRRVYSAKLETRFRKGNMTVAMYQGDGAEEEWRQDLAKYMHPNIIQIYEAASSNNIYATVFYDDLIPFEDFLCLYHQSPLLTVYVYGFHVNLGVLRGRKLFVFNFPQVLVGNRIHHLDTSFNALSLRGPRTQPDEILVLRE</sequence>
<accession>A0A8H6ZAR1</accession>
<reference evidence="1" key="1">
    <citation type="submission" date="2020-05" db="EMBL/GenBank/DDBJ databases">
        <title>Mycena genomes resolve the evolution of fungal bioluminescence.</title>
        <authorList>
            <person name="Tsai I.J."/>
        </authorList>
    </citation>
    <scope>NUCLEOTIDE SEQUENCE</scope>
    <source>
        <strain evidence="1">160909Yilan</strain>
    </source>
</reference>